<evidence type="ECO:0008006" key="4">
    <source>
        <dbReference type="Google" id="ProtNLM"/>
    </source>
</evidence>
<name>A0ABQ8CR03_BRANA</name>
<dbReference type="EMBL" id="JAGKQM010000007">
    <property type="protein sequence ID" value="KAH0919512.1"/>
    <property type="molecule type" value="Genomic_DNA"/>
</dbReference>
<reference evidence="2 3" key="1">
    <citation type="submission" date="2021-05" db="EMBL/GenBank/DDBJ databases">
        <title>Genome Assembly of Synthetic Allotetraploid Brassica napus Reveals Homoeologous Exchanges between Subgenomes.</title>
        <authorList>
            <person name="Davis J.T."/>
        </authorList>
    </citation>
    <scope>NUCLEOTIDE SEQUENCE [LARGE SCALE GENOMIC DNA]</scope>
    <source>
        <strain evidence="3">cv. Da-Ae</strain>
        <tissue evidence="2">Seedling</tissue>
    </source>
</reference>
<proteinExistence type="inferred from homology"/>
<accession>A0ABQ8CR03</accession>
<dbReference type="InterPro" id="IPR034904">
    <property type="entry name" value="FSCA_dom_sf"/>
</dbReference>
<evidence type="ECO:0000313" key="3">
    <source>
        <dbReference type="Proteomes" id="UP000824890"/>
    </source>
</evidence>
<dbReference type="Gene3D" id="6.10.250.1280">
    <property type="match status" value="1"/>
</dbReference>
<gene>
    <name evidence="2" type="ORF">HID58_027172</name>
</gene>
<evidence type="ECO:0000256" key="1">
    <source>
        <dbReference type="ARBA" id="ARBA00010381"/>
    </source>
</evidence>
<dbReference type="PANTHER" id="PTHR12377">
    <property type="entry name" value="CYTOSOLIC IRON-SULFUR ASSEMBLY COMPONENT 2B-RELATED"/>
    <property type="match status" value="1"/>
</dbReference>
<protein>
    <recommendedName>
        <fullName evidence="4">MIP18 family-like domain-containing protein</fullName>
    </recommendedName>
</protein>
<keyword evidence="3" id="KW-1185">Reference proteome</keyword>
<dbReference type="PANTHER" id="PTHR12377:SF10">
    <property type="entry name" value="MIP18 FAMILY-LIKE DOMAIN-CONTAINING PROTEIN"/>
    <property type="match status" value="1"/>
</dbReference>
<organism evidence="2 3">
    <name type="scientific">Brassica napus</name>
    <name type="common">Rape</name>
    <dbReference type="NCBI Taxonomy" id="3708"/>
    <lineage>
        <taxon>Eukaryota</taxon>
        <taxon>Viridiplantae</taxon>
        <taxon>Streptophyta</taxon>
        <taxon>Embryophyta</taxon>
        <taxon>Tracheophyta</taxon>
        <taxon>Spermatophyta</taxon>
        <taxon>Magnoliopsida</taxon>
        <taxon>eudicotyledons</taxon>
        <taxon>Gunneridae</taxon>
        <taxon>Pentapetalae</taxon>
        <taxon>rosids</taxon>
        <taxon>malvids</taxon>
        <taxon>Brassicales</taxon>
        <taxon>Brassicaceae</taxon>
        <taxon>Brassiceae</taxon>
        <taxon>Brassica</taxon>
    </lineage>
</organism>
<dbReference type="SUPFAM" id="SSF117916">
    <property type="entry name" value="Fe-S cluster assembly (FSCA) domain-like"/>
    <property type="match status" value="1"/>
</dbReference>
<dbReference type="Gene3D" id="3.30.300.130">
    <property type="entry name" value="Fe-S cluster assembly (FSCA)"/>
    <property type="match status" value="1"/>
</dbReference>
<comment type="caution">
    <text evidence="2">The sequence shown here is derived from an EMBL/GenBank/DDBJ whole genome shotgun (WGS) entry which is preliminary data.</text>
</comment>
<dbReference type="InterPro" id="IPR039796">
    <property type="entry name" value="MIP18"/>
</dbReference>
<evidence type="ECO:0000313" key="2">
    <source>
        <dbReference type="EMBL" id="KAH0919512.1"/>
    </source>
</evidence>
<sequence length="198" mass="22749">MVSRLSNEKPIVYETKEHHVRPDSSNTDELSLEPIDHLKIFDILFCLDLCCVIKNIKDPERPSSLEHLKVLTKDSVEVDDDKSYVRYVENEAFVILCMNIKFYVCAELFRFRFDRVTFTPTMKLCGMTTLIGLCVRVKLMRNLPGRYKVDIRVAPGTHATEAAVNKQLNDKERVSAALENPYIVEIVDECLSDHLNIA</sequence>
<dbReference type="Proteomes" id="UP000824890">
    <property type="component" value="Unassembled WGS sequence"/>
</dbReference>
<comment type="similarity">
    <text evidence="1">Belongs to the MIP18 family.</text>
</comment>